<dbReference type="Proteomes" id="UP000322315">
    <property type="component" value="Unassembled WGS sequence"/>
</dbReference>
<keyword evidence="3" id="KW-0808">Transferase</keyword>
<reference evidence="4 5" key="2">
    <citation type="submission" date="2019-07" db="EMBL/GenBank/DDBJ databases">
        <title>Algibacter marinivivus sp. nov., isolated from the surface of a marine red alga.</title>
        <authorList>
            <person name="Zhong X."/>
            <person name="Xu W."/>
            <person name="Zhang Y."/>
            <person name="Zhang Q."/>
            <person name="Du Z."/>
        </authorList>
    </citation>
    <scope>NUCLEOTIDE SEQUENCE [LARGE SCALE GENOMIC DNA]</scope>
    <source>
        <strain evidence="4 5">RU-4-M-4</strain>
    </source>
</reference>
<dbReference type="Proteomes" id="UP000315145">
    <property type="component" value="Unassembled WGS sequence"/>
</dbReference>
<name>A0A5M7AZ14_9FLAO</name>
<dbReference type="PANTHER" id="PTHR12526">
    <property type="entry name" value="GLYCOSYLTRANSFERASE"/>
    <property type="match status" value="1"/>
</dbReference>
<proteinExistence type="predicted"/>
<evidence type="ECO:0000259" key="2">
    <source>
        <dbReference type="Pfam" id="PF13477"/>
    </source>
</evidence>
<dbReference type="SUPFAM" id="SSF53756">
    <property type="entry name" value="UDP-Glycosyltransferase/glycogen phosphorylase"/>
    <property type="match status" value="1"/>
</dbReference>
<feature type="domain" description="Glycosyl transferase family 1" evidence="1">
    <location>
        <begin position="267"/>
        <end position="352"/>
    </location>
</feature>
<keyword evidence="5" id="KW-1185">Reference proteome</keyword>
<dbReference type="Pfam" id="PF00534">
    <property type="entry name" value="Glycos_transf_1"/>
    <property type="match status" value="1"/>
</dbReference>
<dbReference type="EMBL" id="VMBF01000009">
    <property type="protein sequence ID" value="TSJ73592.1"/>
    <property type="molecule type" value="Genomic_DNA"/>
</dbReference>
<gene>
    <name evidence="3" type="ORF">F2B50_14960</name>
    <name evidence="4" type="ORF">FPF71_14960</name>
</gene>
<protein>
    <submittedName>
        <fullName evidence="3">Glycosyltransferase</fullName>
    </submittedName>
</protein>
<dbReference type="OrthoDB" id="1411429at2"/>
<evidence type="ECO:0000259" key="1">
    <source>
        <dbReference type="Pfam" id="PF00534"/>
    </source>
</evidence>
<dbReference type="Pfam" id="PF13477">
    <property type="entry name" value="Glyco_trans_4_2"/>
    <property type="match status" value="1"/>
</dbReference>
<dbReference type="InterPro" id="IPR028098">
    <property type="entry name" value="Glyco_trans_4-like_N"/>
</dbReference>
<reference evidence="3" key="3">
    <citation type="submission" date="2019-09" db="EMBL/GenBank/DDBJ databases">
        <authorList>
            <person name="Zhang D.-C."/>
        </authorList>
    </citation>
    <scope>NUCLEOTIDE SEQUENCE</scope>
    <source>
        <strain evidence="3">RU-4-M-4</strain>
    </source>
</reference>
<dbReference type="AlphaFoldDB" id="A0A5M7AZ14"/>
<evidence type="ECO:0000313" key="3">
    <source>
        <dbReference type="EMBL" id="KAA5822442.1"/>
    </source>
</evidence>
<accession>A0A5M7AZ14</accession>
<feature type="domain" description="Glycosyltransferase subfamily 4-like N-terminal" evidence="2">
    <location>
        <begin position="3"/>
        <end position="154"/>
    </location>
</feature>
<dbReference type="EMBL" id="VWRS01000009">
    <property type="protein sequence ID" value="KAA5822442.1"/>
    <property type="molecule type" value="Genomic_DNA"/>
</dbReference>
<dbReference type="Gene3D" id="3.40.50.2000">
    <property type="entry name" value="Glycogen Phosphorylase B"/>
    <property type="match status" value="2"/>
</dbReference>
<evidence type="ECO:0000313" key="6">
    <source>
        <dbReference type="Proteomes" id="UP000322315"/>
    </source>
</evidence>
<dbReference type="GO" id="GO:0016757">
    <property type="term" value="F:glycosyltransferase activity"/>
    <property type="evidence" value="ECO:0007669"/>
    <property type="project" value="InterPro"/>
</dbReference>
<dbReference type="InterPro" id="IPR001296">
    <property type="entry name" value="Glyco_trans_1"/>
</dbReference>
<comment type="caution">
    <text evidence="3">The sequence shown here is derived from an EMBL/GenBank/DDBJ whole genome shotgun (WGS) entry which is preliminary data.</text>
</comment>
<sequence>MKILLVSMPSLHFFRWTEQLENSGHDVYWFDIVDGNPTNRLPWVNKINGWRLKYPNLKGRYFIKNKLPFLYNAISPYIECNAATEFEKTVLKIKPDLVHSFVLHISCLPILEVMKKHSKIKWVYSSWGSDLYNKKGKPNYEANLKAVLSTVNYLFTDCERDYSIALKYGFKGTYLGSYPGGGGYDFSKSDQYITKTISKRNTIIIKGYQGKLGRCISVLKAIMELEKELKTYKIVFFSTDTEVIQFANQNKLESIFDITFHKKEVFLPQIEILKLMGESLVYIGNSSSDGMPNTLLEAIIMGAFPIQSNPGGATEEVIVHSENGFIIDNHRDEDEIKGHILNAISNPELIERAFIINQKKVKPHFEIEKIKREVLSIYKNFN</sequence>
<evidence type="ECO:0000313" key="4">
    <source>
        <dbReference type="EMBL" id="TSJ73592.1"/>
    </source>
</evidence>
<organism evidence="3 6">
    <name type="scientific">Algibacter amylolyticus</name>
    <dbReference type="NCBI Taxonomy" id="1608400"/>
    <lineage>
        <taxon>Bacteria</taxon>
        <taxon>Pseudomonadati</taxon>
        <taxon>Bacteroidota</taxon>
        <taxon>Flavobacteriia</taxon>
        <taxon>Flavobacteriales</taxon>
        <taxon>Flavobacteriaceae</taxon>
        <taxon>Algibacter</taxon>
    </lineage>
</organism>
<dbReference type="RefSeq" id="WP_144117722.1">
    <property type="nucleotide sequence ID" value="NZ_JACHGE010000007.1"/>
</dbReference>
<evidence type="ECO:0000313" key="5">
    <source>
        <dbReference type="Proteomes" id="UP000315145"/>
    </source>
</evidence>
<reference evidence="3 6" key="1">
    <citation type="journal article" date="2015" name="Int. J. Syst. Evol. Microbiol.">
        <title>Algibacter amylolyticus sp. nov., isolated from intertidal sediment.</title>
        <authorList>
            <person name="Zhang D.C."/>
            <person name="Wu J."/>
            <person name="Neuner K."/>
            <person name="Yao J."/>
            <person name="Margesin R."/>
        </authorList>
    </citation>
    <scope>NUCLEOTIDE SEQUENCE [LARGE SCALE GENOMIC DNA]</scope>
    <source>
        <strain evidence="3 6">RU-4-M-4</strain>
    </source>
</reference>